<dbReference type="EMBL" id="KL363430">
    <property type="protein sequence ID" value="KFD45765.1"/>
    <property type="molecule type" value="Genomic_DNA"/>
</dbReference>
<evidence type="ECO:0000313" key="2">
    <source>
        <dbReference type="Proteomes" id="UP000030764"/>
    </source>
</evidence>
<keyword evidence="2" id="KW-1185">Reference proteome</keyword>
<accession>A0A085LLB9</accession>
<proteinExistence type="predicted"/>
<reference evidence="1 2" key="1">
    <citation type="journal article" date="2014" name="Nat. Genet.">
        <title>Genome and transcriptome of the porcine whipworm Trichuris suis.</title>
        <authorList>
            <person name="Jex A.R."/>
            <person name="Nejsum P."/>
            <person name="Schwarz E.M."/>
            <person name="Hu L."/>
            <person name="Young N.D."/>
            <person name="Hall R.S."/>
            <person name="Korhonen P.K."/>
            <person name="Liao S."/>
            <person name="Thamsborg S."/>
            <person name="Xia J."/>
            <person name="Xu P."/>
            <person name="Wang S."/>
            <person name="Scheerlinck J.P."/>
            <person name="Hofmann A."/>
            <person name="Sternberg P.W."/>
            <person name="Wang J."/>
            <person name="Gasser R.B."/>
        </authorList>
    </citation>
    <scope>NUCLEOTIDE SEQUENCE [LARGE SCALE GENOMIC DNA]</scope>
    <source>
        <strain evidence="1">DCEP-RM93M</strain>
    </source>
</reference>
<evidence type="ECO:0000313" key="1">
    <source>
        <dbReference type="EMBL" id="KFD45765.1"/>
    </source>
</evidence>
<dbReference type="Proteomes" id="UP000030764">
    <property type="component" value="Unassembled WGS sequence"/>
</dbReference>
<name>A0A085LLB9_9BILA</name>
<dbReference type="AlphaFoldDB" id="A0A085LLB9"/>
<sequence length="108" mass="12430">MDISFIKERTVCAMRRQGSHSVLALPIAHPRWIRFPDFQSEQRRSASLFIMASLNNPVSSGRLSPNSQREWIEEQFDSSDIISAKKDKNGFKWEVVAEFSAGMDRRTI</sequence>
<gene>
    <name evidence="1" type="ORF">M513_13371</name>
</gene>
<organism evidence="1 2">
    <name type="scientific">Trichuris suis</name>
    <name type="common">pig whipworm</name>
    <dbReference type="NCBI Taxonomy" id="68888"/>
    <lineage>
        <taxon>Eukaryota</taxon>
        <taxon>Metazoa</taxon>
        <taxon>Ecdysozoa</taxon>
        <taxon>Nematoda</taxon>
        <taxon>Enoplea</taxon>
        <taxon>Dorylaimia</taxon>
        <taxon>Trichinellida</taxon>
        <taxon>Trichuridae</taxon>
        <taxon>Trichuris</taxon>
    </lineage>
</organism>
<protein>
    <submittedName>
        <fullName evidence="1">Uncharacterized protein</fullName>
    </submittedName>
</protein>